<evidence type="ECO:0000256" key="5">
    <source>
        <dbReference type="ARBA" id="ARBA00022833"/>
    </source>
</evidence>
<dbReference type="Gene3D" id="3.30.160.60">
    <property type="entry name" value="Classic Zinc Finger"/>
    <property type="match status" value="2"/>
</dbReference>
<proteinExistence type="predicted"/>
<feature type="region of interest" description="Disordered" evidence="8">
    <location>
        <begin position="333"/>
        <end position="372"/>
    </location>
</feature>
<organism evidence="10 11">
    <name type="scientific">Cordyceps confragosa</name>
    <name type="common">Lecanicillium lecanii</name>
    <dbReference type="NCBI Taxonomy" id="2714763"/>
    <lineage>
        <taxon>Eukaryota</taxon>
        <taxon>Fungi</taxon>
        <taxon>Dikarya</taxon>
        <taxon>Ascomycota</taxon>
        <taxon>Pezizomycotina</taxon>
        <taxon>Sordariomycetes</taxon>
        <taxon>Hypocreomycetidae</taxon>
        <taxon>Hypocreales</taxon>
        <taxon>Cordycipitaceae</taxon>
        <taxon>Akanthomyces</taxon>
    </lineage>
</organism>
<dbReference type="AlphaFoldDB" id="A0A179I891"/>
<gene>
    <name evidence="10" type="ORF">LLEC1_00755</name>
</gene>
<comment type="subcellular location">
    <subcellularLocation>
        <location evidence="1">Nucleus</location>
    </subcellularLocation>
</comment>
<dbReference type="PANTHER" id="PTHR45718">
    <property type="entry name" value="TRANSCRIPTIONAL ACTIVATOR CUBITUS INTERRUPTUS"/>
    <property type="match status" value="1"/>
</dbReference>
<feature type="domain" description="C2H2-type" evidence="9">
    <location>
        <begin position="170"/>
        <end position="201"/>
    </location>
</feature>
<evidence type="ECO:0000256" key="8">
    <source>
        <dbReference type="SAM" id="MobiDB-lite"/>
    </source>
</evidence>
<dbReference type="GO" id="GO:0000978">
    <property type="term" value="F:RNA polymerase II cis-regulatory region sequence-specific DNA binding"/>
    <property type="evidence" value="ECO:0007669"/>
    <property type="project" value="TreeGrafter"/>
</dbReference>
<evidence type="ECO:0000256" key="7">
    <source>
        <dbReference type="PROSITE-ProRule" id="PRU00042"/>
    </source>
</evidence>
<dbReference type="EMBL" id="LUKN01002551">
    <property type="protein sequence ID" value="OAQ98887.1"/>
    <property type="molecule type" value="Genomic_DNA"/>
</dbReference>
<keyword evidence="3" id="KW-0677">Repeat</keyword>
<evidence type="ECO:0000256" key="6">
    <source>
        <dbReference type="ARBA" id="ARBA00023242"/>
    </source>
</evidence>
<evidence type="ECO:0000256" key="4">
    <source>
        <dbReference type="ARBA" id="ARBA00022771"/>
    </source>
</evidence>
<dbReference type="InterPro" id="IPR056436">
    <property type="entry name" value="Znf-C2H2_ZIC1-5/GLI1-3-like"/>
</dbReference>
<sequence>MARGYSPPESPLSSVRSSDHSDDDGHDFDDAASRPSKRLKVDAASRASRASSTAVHDVEQDQDIPEPDPLEGMSDLSSDTSRDIPSSPINARLDEEDFQDQVSVCDWDGCEAGDQGNMDRLVEHIHNSHIENRQKKYTCEWKSCSRKGLPHASGYALKAHMRSHTREKPFYCYLPECDRSFTRSDALAKHMRTSGPPGGKSSKLKIIIKTPQSHSGHGVGEDGADESGHGEDGNADYFTALTSEIFTADELAFSVDKLYRKCFWEAKWADEVGETLRRECREWEDVYYKEWLEKETLLSQVIQSEVDWHERRKAILTGAADVQVSHGTTVAAPTEAAAPVLDSGEKPADQENGLVADQAERSPISKPEAIAA</sequence>
<keyword evidence="11" id="KW-1185">Reference proteome</keyword>
<dbReference type="Pfam" id="PF00096">
    <property type="entry name" value="zf-C2H2"/>
    <property type="match status" value="1"/>
</dbReference>
<keyword evidence="4 7" id="KW-0863">Zinc-finger</keyword>
<dbReference type="Pfam" id="PF23561">
    <property type="entry name" value="zf-C2H2_15"/>
    <property type="match status" value="1"/>
</dbReference>
<name>A0A179I891_CORDF</name>
<dbReference type="GO" id="GO:0005634">
    <property type="term" value="C:nucleus"/>
    <property type="evidence" value="ECO:0007669"/>
    <property type="project" value="UniProtKB-SubCell"/>
</dbReference>
<evidence type="ECO:0000313" key="10">
    <source>
        <dbReference type="EMBL" id="OAQ98887.1"/>
    </source>
</evidence>
<dbReference type="InterPro" id="IPR036236">
    <property type="entry name" value="Znf_C2H2_sf"/>
</dbReference>
<dbReference type="FunFam" id="3.30.160.60:FF:000031">
    <property type="entry name" value="GLI family zinc finger 3"/>
    <property type="match status" value="1"/>
</dbReference>
<dbReference type="GO" id="GO:0008270">
    <property type="term" value="F:zinc ion binding"/>
    <property type="evidence" value="ECO:0007669"/>
    <property type="project" value="UniProtKB-KW"/>
</dbReference>
<evidence type="ECO:0000256" key="3">
    <source>
        <dbReference type="ARBA" id="ARBA00022737"/>
    </source>
</evidence>
<keyword evidence="6" id="KW-0539">Nucleus</keyword>
<dbReference type="InterPro" id="IPR043359">
    <property type="entry name" value="GLI-like"/>
</dbReference>
<feature type="region of interest" description="Disordered" evidence="8">
    <location>
        <begin position="1"/>
        <end position="95"/>
    </location>
</feature>
<feature type="compositionally biased region" description="Acidic residues" evidence="8">
    <location>
        <begin position="60"/>
        <end position="69"/>
    </location>
</feature>
<dbReference type="PANTHER" id="PTHR45718:SF4">
    <property type="entry name" value="TRANSCRIPTIONAL ACTIVATOR CUBITUS INTERRUPTUS"/>
    <property type="match status" value="1"/>
</dbReference>
<evidence type="ECO:0000256" key="1">
    <source>
        <dbReference type="ARBA" id="ARBA00004123"/>
    </source>
</evidence>
<dbReference type="Proteomes" id="UP000243081">
    <property type="component" value="Unassembled WGS sequence"/>
</dbReference>
<dbReference type="SUPFAM" id="SSF57667">
    <property type="entry name" value="beta-beta-alpha zinc fingers"/>
    <property type="match status" value="1"/>
</dbReference>
<dbReference type="FunFam" id="3.30.160.60:FF:000201">
    <property type="entry name" value="C2H2 finger domain protein (Gli3)"/>
    <property type="match status" value="1"/>
</dbReference>
<dbReference type="GO" id="GO:0000981">
    <property type="term" value="F:DNA-binding transcription factor activity, RNA polymerase II-specific"/>
    <property type="evidence" value="ECO:0007669"/>
    <property type="project" value="TreeGrafter"/>
</dbReference>
<dbReference type="OMA" id="QEQVTVC"/>
<feature type="compositionally biased region" description="Polar residues" evidence="8">
    <location>
        <begin position="75"/>
        <end position="89"/>
    </location>
</feature>
<keyword evidence="5" id="KW-0862">Zinc</keyword>
<keyword evidence="2" id="KW-0479">Metal-binding</keyword>
<protein>
    <recommendedName>
        <fullName evidence="9">C2H2-type domain-containing protein</fullName>
    </recommendedName>
</protein>
<comment type="caution">
    <text evidence="10">The sequence shown here is derived from an EMBL/GenBank/DDBJ whole genome shotgun (WGS) entry which is preliminary data.</text>
</comment>
<dbReference type="OrthoDB" id="3214149at2759"/>
<dbReference type="PROSITE" id="PS50157">
    <property type="entry name" value="ZINC_FINGER_C2H2_2"/>
    <property type="match status" value="1"/>
</dbReference>
<accession>A0A179I891</accession>
<evidence type="ECO:0000259" key="9">
    <source>
        <dbReference type="PROSITE" id="PS50157"/>
    </source>
</evidence>
<evidence type="ECO:0000313" key="11">
    <source>
        <dbReference type="Proteomes" id="UP000243081"/>
    </source>
</evidence>
<evidence type="ECO:0000256" key="2">
    <source>
        <dbReference type="ARBA" id="ARBA00022723"/>
    </source>
</evidence>
<dbReference type="InterPro" id="IPR013087">
    <property type="entry name" value="Znf_C2H2_type"/>
</dbReference>
<feature type="region of interest" description="Disordered" evidence="8">
    <location>
        <begin position="211"/>
        <end position="232"/>
    </location>
</feature>
<reference evidence="10 11" key="1">
    <citation type="submission" date="2016-03" db="EMBL/GenBank/DDBJ databases">
        <title>Fine-scale spatial genetic structure of a fungal parasite of coffee scale insects.</title>
        <authorList>
            <person name="Jackson D."/>
            <person name="Zemenick K.A."/>
            <person name="Malloure B."/>
            <person name="Quandt C.A."/>
            <person name="James T.Y."/>
        </authorList>
    </citation>
    <scope>NUCLEOTIDE SEQUENCE [LARGE SCALE GENOMIC DNA]</scope>
    <source>
        <strain evidence="10 11">UM487</strain>
    </source>
</reference>